<feature type="region of interest" description="Disordered" evidence="1">
    <location>
        <begin position="408"/>
        <end position="427"/>
    </location>
</feature>
<feature type="region of interest" description="Disordered" evidence="1">
    <location>
        <begin position="443"/>
        <end position="463"/>
    </location>
</feature>
<comment type="caution">
    <text evidence="3">The sequence shown here is derived from an EMBL/GenBank/DDBJ whole genome shotgun (WGS) entry which is preliminary data.</text>
</comment>
<evidence type="ECO:0000313" key="4">
    <source>
        <dbReference type="Proteomes" id="UP000499080"/>
    </source>
</evidence>
<sequence>MPQAKGVWGLGSCGISNLHEDSHRPLICDTKDASPALEKLKQHFRSESRARAVALTDEFFSCRIQERETTAYRSYREYAACLRKVMNQLKDAGEPIAELYQSFQVILYLQMEFSVSSINDLEVWHREYCHVNPHYRVNTSNNDSVRELPHLKGKAIRCEPCRLVKSKRHSFKPIGKIRSTKPLELLHLDVCGPLPSNSIQGNRYFLSITDDYSRNVTTFPMKRETEVFSCSTIYQKRAETSWNSKIVNIRTYNGMKFCYIEFSKFLQYQGIHAECTKVYSPEQNGVSERFNYTTKDAVKAMLKDSALRNSFWVEALMCFTNVWNRVCHRHEKKTPFELFGGRKPSVKHFRIFGITAYVGIPKQTRSKLQMRSKKGIMVGYALQMRGYRIWIPSERRVVETINVTFDKKRAARTPASESPENTPEKPRYPFLNYFSIILSSRPKPLSQAEAPPKEKLPNATVIN</sequence>
<dbReference type="InterPro" id="IPR036397">
    <property type="entry name" value="RNaseH_sf"/>
</dbReference>
<dbReference type="Pfam" id="PF00665">
    <property type="entry name" value="rve"/>
    <property type="match status" value="1"/>
</dbReference>
<gene>
    <name evidence="3" type="primary">POLX_2145</name>
    <name evidence="3" type="ORF">AVEN_168413_1</name>
</gene>
<dbReference type="OrthoDB" id="8039805at2759"/>
<dbReference type="InterPro" id="IPR012337">
    <property type="entry name" value="RNaseH-like_sf"/>
</dbReference>
<reference evidence="3 4" key="1">
    <citation type="journal article" date="2019" name="Sci. Rep.">
        <title>Orb-weaving spider Araneus ventricosus genome elucidates the spidroin gene catalogue.</title>
        <authorList>
            <person name="Kono N."/>
            <person name="Nakamura H."/>
            <person name="Ohtoshi R."/>
            <person name="Moran D.A.P."/>
            <person name="Shinohara A."/>
            <person name="Yoshida Y."/>
            <person name="Fujiwara M."/>
            <person name="Mori M."/>
            <person name="Tomita M."/>
            <person name="Arakawa K."/>
        </authorList>
    </citation>
    <scope>NUCLEOTIDE SEQUENCE [LARGE SCALE GENOMIC DNA]</scope>
</reference>
<dbReference type="Gene3D" id="3.30.420.10">
    <property type="entry name" value="Ribonuclease H-like superfamily/Ribonuclease H"/>
    <property type="match status" value="1"/>
</dbReference>
<organism evidence="3 4">
    <name type="scientific">Araneus ventricosus</name>
    <name type="common">Orbweaver spider</name>
    <name type="synonym">Epeira ventricosa</name>
    <dbReference type="NCBI Taxonomy" id="182803"/>
    <lineage>
        <taxon>Eukaryota</taxon>
        <taxon>Metazoa</taxon>
        <taxon>Ecdysozoa</taxon>
        <taxon>Arthropoda</taxon>
        <taxon>Chelicerata</taxon>
        <taxon>Arachnida</taxon>
        <taxon>Araneae</taxon>
        <taxon>Araneomorphae</taxon>
        <taxon>Entelegynae</taxon>
        <taxon>Araneoidea</taxon>
        <taxon>Araneidae</taxon>
        <taxon>Araneus</taxon>
    </lineage>
</organism>
<dbReference type="AlphaFoldDB" id="A0A4Y2X8S2"/>
<proteinExistence type="predicted"/>
<evidence type="ECO:0000259" key="2">
    <source>
        <dbReference type="PROSITE" id="PS50994"/>
    </source>
</evidence>
<dbReference type="InterPro" id="IPR057670">
    <property type="entry name" value="SH3_retrovirus"/>
</dbReference>
<name>A0A4Y2X8S2_ARAVE</name>
<accession>A0A4Y2X8S2</accession>
<keyword evidence="4" id="KW-1185">Reference proteome</keyword>
<dbReference type="InterPro" id="IPR001584">
    <property type="entry name" value="Integrase_cat-core"/>
</dbReference>
<dbReference type="Proteomes" id="UP000499080">
    <property type="component" value="Unassembled WGS sequence"/>
</dbReference>
<evidence type="ECO:0000313" key="3">
    <source>
        <dbReference type="EMBL" id="GBO46055.1"/>
    </source>
</evidence>
<dbReference type="GO" id="GO:0015074">
    <property type="term" value="P:DNA integration"/>
    <property type="evidence" value="ECO:0007669"/>
    <property type="project" value="InterPro"/>
</dbReference>
<dbReference type="EMBL" id="BGPR01073494">
    <property type="protein sequence ID" value="GBO46055.1"/>
    <property type="molecule type" value="Genomic_DNA"/>
</dbReference>
<dbReference type="Pfam" id="PF25597">
    <property type="entry name" value="SH3_retrovirus"/>
    <property type="match status" value="1"/>
</dbReference>
<evidence type="ECO:0000256" key="1">
    <source>
        <dbReference type="SAM" id="MobiDB-lite"/>
    </source>
</evidence>
<dbReference type="PANTHER" id="PTHR42648">
    <property type="entry name" value="TRANSPOSASE, PUTATIVE-RELATED"/>
    <property type="match status" value="1"/>
</dbReference>
<dbReference type="PROSITE" id="PS50994">
    <property type="entry name" value="INTEGRASE"/>
    <property type="match status" value="1"/>
</dbReference>
<protein>
    <submittedName>
        <fullName evidence="3">Retrovirus-related Pol polyprotein from transposon TNT 1-94</fullName>
    </submittedName>
</protein>
<dbReference type="SUPFAM" id="SSF53098">
    <property type="entry name" value="Ribonuclease H-like"/>
    <property type="match status" value="1"/>
</dbReference>
<dbReference type="PANTHER" id="PTHR42648:SF24">
    <property type="entry name" value="INTEGRASE CATALYTIC DOMAIN-CONTAINING PROTEIN"/>
    <property type="match status" value="1"/>
</dbReference>
<feature type="domain" description="Integrase catalytic" evidence="2">
    <location>
        <begin position="178"/>
        <end position="343"/>
    </location>
</feature>
<dbReference type="InterPro" id="IPR039537">
    <property type="entry name" value="Retrotran_Ty1/copia-like"/>
</dbReference>
<dbReference type="GO" id="GO:0003676">
    <property type="term" value="F:nucleic acid binding"/>
    <property type="evidence" value="ECO:0007669"/>
    <property type="project" value="InterPro"/>
</dbReference>